<feature type="region of interest" description="Disordered" evidence="1">
    <location>
        <begin position="1"/>
        <end position="29"/>
    </location>
</feature>
<dbReference type="InterPro" id="IPR050923">
    <property type="entry name" value="Cell_Proc_Reg/RNA_Proc"/>
</dbReference>
<reference evidence="2" key="2">
    <citation type="submission" date="2022-08" db="EMBL/GenBank/DDBJ databases">
        <title>Novel sulphate-reducing endosymbionts in the free-living metamonad Anaeramoeba.</title>
        <authorList>
            <person name="Jerlstrom-Hultqvist J."/>
            <person name="Cepicka I."/>
            <person name="Gallot-Lavallee L."/>
            <person name="Salas-Leiva D."/>
            <person name="Curtis B.A."/>
            <person name="Zahonova K."/>
            <person name="Pipaliya S."/>
            <person name="Dacks J."/>
            <person name="Roger A.J."/>
        </authorList>
    </citation>
    <scope>NUCLEOTIDE SEQUENCE</scope>
    <source>
        <strain evidence="2">Busselton2</strain>
    </source>
</reference>
<evidence type="ECO:0000313" key="3">
    <source>
        <dbReference type="EMBL" id="KAJ6247544.1"/>
    </source>
</evidence>
<dbReference type="PANTHER" id="PTHR23308">
    <property type="entry name" value="NUCLEAR INHIBITOR OF PROTEIN PHOSPHATASE-1"/>
    <property type="match status" value="1"/>
</dbReference>
<dbReference type="EMBL" id="JANTQA010000072">
    <property type="protein sequence ID" value="KAJ3424643.1"/>
    <property type="molecule type" value="Genomic_DNA"/>
</dbReference>
<reference evidence="3" key="1">
    <citation type="submission" date="2022-08" db="EMBL/GenBank/DDBJ databases">
        <title>Novel sulfate-reducing endosymbionts in the free-living metamonad Anaeramoeba.</title>
        <authorList>
            <person name="Jerlstrom-Hultqvist J."/>
            <person name="Cepicka I."/>
            <person name="Gallot-Lavallee L."/>
            <person name="Salas-Leiva D."/>
            <person name="Curtis B.A."/>
            <person name="Zahonova K."/>
            <person name="Pipaliya S."/>
            <person name="Dacks J."/>
            <person name="Roger A.J."/>
        </authorList>
    </citation>
    <scope>NUCLEOTIDE SEQUENCE</scope>
    <source>
        <strain evidence="3">Schooner1</strain>
    </source>
</reference>
<evidence type="ECO:0000313" key="4">
    <source>
        <dbReference type="Proteomes" id="UP001146793"/>
    </source>
</evidence>
<dbReference type="SUPFAM" id="SSF49879">
    <property type="entry name" value="SMAD/FHA domain"/>
    <property type="match status" value="1"/>
</dbReference>
<evidence type="ECO:0000313" key="2">
    <source>
        <dbReference type="EMBL" id="KAJ3424643.1"/>
    </source>
</evidence>
<dbReference type="Proteomes" id="UP001146793">
    <property type="component" value="Unassembled WGS sequence"/>
</dbReference>
<dbReference type="Proteomes" id="UP001150062">
    <property type="component" value="Unassembled WGS sequence"/>
</dbReference>
<dbReference type="InterPro" id="IPR008984">
    <property type="entry name" value="SMAD_FHA_dom_sf"/>
</dbReference>
<feature type="compositionally biased region" description="Basic residues" evidence="1">
    <location>
        <begin position="1"/>
        <end position="11"/>
    </location>
</feature>
<proteinExistence type="predicted"/>
<evidence type="ECO:0000313" key="5">
    <source>
        <dbReference type="Proteomes" id="UP001150062"/>
    </source>
</evidence>
<protein>
    <submittedName>
        <fullName evidence="2">Smad nuclear-interacting protein</fullName>
    </submittedName>
</protein>
<organism evidence="2 4">
    <name type="scientific">Anaeramoeba flamelloides</name>
    <dbReference type="NCBI Taxonomy" id="1746091"/>
    <lineage>
        <taxon>Eukaryota</taxon>
        <taxon>Metamonada</taxon>
        <taxon>Anaeramoebidae</taxon>
        <taxon>Anaeramoeba</taxon>
    </lineage>
</organism>
<dbReference type="EMBL" id="JAOAOG010000126">
    <property type="protein sequence ID" value="KAJ6247544.1"/>
    <property type="molecule type" value="Genomic_DNA"/>
</dbReference>
<dbReference type="Gene3D" id="2.60.200.20">
    <property type="match status" value="1"/>
</dbReference>
<sequence>MNRRQFSKTKNKQVWGKQNPEEGDEKDSLQKEIEEKKKYKKILRPNFELSGLLREDFTTSQGLSSKYQEPSGARDPTEKWQLVLFEGEEITRVYSLTQSHYILGKDRMQVDIPLEDASCEDLHAVIQFKVNQKKTKIKREQQRKIQESRIQQKKITSILTSIQNDIETQDIEAVTPYLIDLATPGGSFVNGEKIENSTYFELLSQDKIKFAQCTTEFTLLNADEINLEN</sequence>
<name>A0AAV7Y4D4_9EUKA</name>
<comment type="caution">
    <text evidence="2">The sequence shown here is derived from an EMBL/GenBank/DDBJ whole genome shotgun (WGS) entry which is preliminary data.</text>
</comment>
<gene>
    <name evidence="2" type="ORF">M0812_29366</name>
    <name evidence="3" type="ORF">M0813_18581</name>
</gene>
<accession>A0AAV7Y4D4</accession>
<evidence type="ECO:0000256" key="1">
    <source>
        <dbReference type="SAM" id="MobiDB-lite"/>
    </source>
</evidence>
<dbReference type="AlphaFoldDB" id="A0AAV7Y4D4"/>
<keyword evidence="5" id="KW-1185">Reference proteome</keyword>